<dbReference type="RefSeq" id="WP_225551334.1">
    <property type="nucleotide sequence ID" value="NZ_JADEYP010000003.1"/>
</dbReference>
<name>A0ABS7Z1E7_9SPHI</name>
<dbReference type="InterPro" id="IPR033985">
    <property type="entry name" value="SusD-like_N"/>
</dbReference>
<feature type="domain" description="RagB/SusD" evidence="8">
    <location>
        <begin position="373"/>
        <end position="464"/>
    </location>
</feature>
<gene>
    <name evidence="10" type="ORF">IPZ78_02390</name>
</gene>
<dbReference type="PROSITE" id="PS50005">
    <property type="entry name" value="TPR"/>
    <property type="match status" value="1"/>
</dbReference>
<dbReference type="Pfam" id="PF14322">
    <property type="entry name" value="SusD-like_3"/>
    <property type="match status" value="1"/>
</dbReference>
<dbReference type="EMBL" id="JADEYP010000003">
    <property type="protein sequence ID" value="MCA5003998.1"/>
    <property type="molecule type" value="Genomic_DNA"/>
</dbReference>
<evidence type="ECO:0000313" key="11">
    <source>
        <dbReference type="Proteomes" id="UP001165302"/>
    </source>
</evidence>
<keyword evidence="6" id="KW-0802">TPR repeat</keyword>
<reference evidence="10" key="1">
    <citation type="submission" date="2020-10" db="EMBL/GenBank/DDBJ databases">
        <authorList>
            <person name="Lu T."/>
            <person name="Wang Q."/>
            <person name="Han X."/>
        </authorList>
    </citation>
    <scope>NUCLEOTIDE SEQUENCE</scope>
    <source>
        <strain evidence="10">WQ 366</strain>
    </source>
</reference>
<dbReference type="SUPFAM" id="SSF48452">
    <property type="entry name" value="TPR-like"/>
    <property type="match status" value="1"/>
</dbReference>
<evidence type="ECO:0000256" key="3">
    <source>
        <dbReference type="ARBA" id="ARBA00022729"/>
    </source>
</evidence>
<evidence type="ECO:0000259" key="9">
    <source>
        <dbReference type="Pfam" id="PF14322"/>
    </source>
</evidence>
<evidence type="ECO:0000256" key="4">
    <source>
        <dbReference type="ARBA" id="ARBA00023136"/>
    </source>
</evidence>
<accession>A0ABS7Z1E7</accession>
<evidence type="ECO:0000259" key="8">
    <source>
        <dbReference type="Pfam" id="PF07980"/>
    </source>
</evidence>
<proteinExistence type="inferred from homology"/>
<evidence type="ECO:0000256" key="7">
    <source>
        <dbReference type="SAM" id="SignalP"/>
    </source>
</evidence>
<feature type="repeat" description="TPR" evidence="6">
    <location>
        <begin position="221"/>
        <end position="254"/>
    </location>
</feature>
<keyword evidence="5" id="KW-0998">Cell outer membrane</keyword>
<feature type="signal peptide" evidence="7">
    <location>
        <begin position="1"/>
        <end position="23"/>
    </location>
</feature>
<dbReference type="InterPro" id="IPR019734">
    <property type="entry name" value="TPR_rpt"/>
</dbReference>
<dbReference type="InterPro" id="IPR012944">
    <property type="entry name" value="SusD_RagB_dom"/>
</dbReference>
<comment type="similarity">
    <text evidence="2">Belongs to the SusD family.</text>
</comment>
<evidence type="ECO:0000256" key="5">
    <source>
        <dbReference type="ARBA" id="ARBA00023237"/>
    </source>
</evidence>
<evidence type="ECO:0000256" key="2">
    <source>
        <dbReference type="ARBA" id="ARBA00006275"/>
    </source>
</evidence>
<keyword evidence="3 7" id="KW-0732">Signal</keyword>
<dbReference type="Proteomes" id="UP001165302">
    <property type="component" value="Unassembled WGS sequence"/>
</dbReference>
<keyword evidence="4" id="KW-0472">Membrane</keyword>
<feature type="chain" id="PRO_5045482949" evidence="7">
    <location>
        <begin position="24"/>
        <end position="502"/>
    </location>
</feature>
<sequence length="502" mass="58015">MKKIFSLSLVLLLLMCTSCGKFLEESSQDLIRPQNVEHYKELLRGEGYYKTIQREGWFFDVMTDNIHLMDLKYPSTTTNSVDQRARNPYQWAQNLEITTGTFKDGFYQFVYKNILAANSCLEGAEEATGTTQEISSLKGQAYFIRAYGYFLLANAYAQAYNESNDEDLSVPIKLTSTPTLEQFARATRKEVWSLIASDIEDAISELSTAKDAKNLYEVNYKAALLLASRIYLFMEDYEKAIKYGEKFIDLHPNLRNISNYTSVPNLLGASRGDKVFLYVPDNPEVVFAFGTTWDYASCGSHLFYSYQSVGASNLNYSVSKGVKGALYDMYDVKDKRRSTWFGAPFLTAGMYLARPYHTIMKISDLDGCKSTHNFRSGEVYLTLAEAYARKSNPDVAKSIQYLNVLRQNRINQYVNLAPSDFSNDQKLIEFIWDERRRELCFEEFHRWWDLRRIGQPRLEHEYFDDVYVLAEKDPAYILNFPKSEVEYSPKLVQNQRPVRNPE</sequence>
<comment type="caution">
    <text evidence="10">The sequence shown here is derived from an EMBL/GenBank/DDBJ whole genome shotgun (WGS) entry which is preliminary data.</text>
</comment>
<evidence type="ECO:0000256" key="6">
    <source>
        <dbReference type="PROSITE-ProRule" id="PRU00339"/>
    </source>
</evidence>
<evidence type="ECO:0000313" key="10">
    <source>
        <dbReference type="EMBL" id="MCA5003998.1"/>
    </source>
</evidence>
<dbReference type="Pfam" id="PF07980">
    <property type="entry name" value="SusD_RagB"/>
    <property type="match status" value="1"/>
</dbReference>
<comment type="subcellular location">
    <subcellularLocation>
        <location evidence="1">Cell outer membrane</location>
    </subcellularLocation>
</comment>
<evidence type="ECO:0000256" key="1">
    <source>
        <dbReference type="ARBA" id="ARBA00004442"/>
    </source>
</evidence>
<feature type="domain" description="SusD-like N-terminal" evidence="9">
    <location>
        <begin position="79"/>
        <end position="232"/>
    </location>
</feature>
<protein>
    <submittedName>
        <fullName evidence="10">RagB/SusD family nutrient uptake outer membrane protein</fullName>
    </submittedName>
</protein>
<dbReference type="Gene3D" id="1.25.40.390">
    <property type="match status" value="1"/>
</dbReference>
<organism evidence="10 11">
    <name type="scientific">Sphingobacterium bovistauri</name>
    <dbReference type="NCBI Taxonomy" id="2781959"/>
    <lineage>
        <taxon>Bacteria</taxon>
        <taxon>Pseudomonadati</taxon>
        <taxon>Bacteroidota</taxon>
        <taxon>Sphingobacteriia</taxon>
        <taxon>Sphingobacteriales</taxon>
        <taxon>Sphingobacteriaceae</taxon>
        <taxon>Sphingobacterium</taxon>
    </lineage>
</organism>
<dbReference type="InterPro" id="IPR011990">
    <property type="entry name" value="TPR-like_helical_dom_sf"/>
</dbReference>
<keyword evidence="11" id="KW-1185">Reference proteome</keyword>